<dbReference type="RefSeq" id="WP_067228605.1">
    <property type="nucleotide sequence ID" value="NZ_CP014145.1"/>
</dbReference>
<reference evidence="2" key="2">
    <citation type="submission" date="2016-01" db="EMBL/GenBank/DDBJ databases">
        <title>First complete genome sequence of a species in the genus Microterricola, an extremophilic cold active enzyme producing strain ERGS5:02 isolated from Sikkim Himalaya.</title>
        <authorList>
            <person name="Kumar R."/>
            <person name="Singh D."/>
            <person name="Swarnkar M.K."/>
        </authorList>
    </citation>
    <scope>NUCLEOTIDE SEQUENCE [LARGE SCALE GENOMIC DNA]</scope>
    <source>
        <strain evidence="2">ERGS5:02</strain>
    </source>
</reference>
<dbReference type="OrthoDB" id="4725864at2"/>
<proteinExistence type="predicted"/>
<evidence type="ECO:0000313" key="2">
    <source>
        <dbReference type="Proteomes" id="UP000058305"/>
    </source>
</evidence>
<dbReference type="KEGG" id="mvd:AWU67_10360"/>
<name>A0A0X8E552_9MICO</name>
<sequence>MTERPLLVTTVAHARAGLSGALRRFRADPEGAQPVVLGSHRRAEAVILPFARYEKIVFAAPLEPARPAGTAEGELPALPAGVSPEDLAERWLNGLIAAVDAGTEIVERGRAAFRSDAALPLACEALIARVGELARLLTRLDPVRFDDPMWTLAAHNRQIVVHQDNRVDEQSIWMLITEGFPEIAEVAASVRLPREHAR</sequence>
<gene>
    <name evidence="1" type="ORF">AWU67_10360</name>
</gene>
<reference evidence="1 2" key="1">
    <citation type="journal article" date="2016" name="J. Biotechnol.">
        <title>First complete genome sequence of a species in the genus Microterricola, an extremophilic cold active enzyme producing bacterial strain ERGS5:02 isolated from Sikkim Himalaya.</title>
        <authorList>
            <person name="Himanshu"/>
            <person name="Swarnkar M.K."/>
            <person name="Singh D."/>
            <person name="Kumar R."/>
        </authorList>
    </citation>
    <scope>NUCLEOTIDE SEQUENCE [LARGE SCALE GENOMIC DNA]</scope>
    <source>
        <strain evidence="1 2">ERGS5:02</strain>
    </source>
</reference>
<accession>A0A0X8E552</accession>
<dbReference type="AlphaFoldDB" id="A0A0X8E552"/>
<dbReference type="Proteomes" id="UP000058305">
    <property type="component" value="Chromosome"/>
</dbReference>
<organism evidence="1 2">
    <name type="scientific">Microterricola viridarii</name>
    <dbReference type="NCBI Taxonomy" id="412690"/>
    <lineage>
        <taxon>Bacteria</taxon>
        <taxon>Bacillati</taxon>
        <taxon>Actinomycetota</taxon>
        <taxon>Actinomycetes</taxon>
        <taxon>Micrococcales</taxon>
        <taxon>Microbacteriaceae</taxon>
        <taxon>Microterricola</taxon>
    </lineage>
</organism>
<evidence type="ECO:0000313" key="1">
    <source>
        <dbReference type="EMBL" id="AMB59201.1"/>
    </source>
</evidence>
<dbReference type="EMBL" id="CP014145">
    <property type="protein sequence ID" value="AMB59201.1"/>
    <property type="molecule type" value="Genomic_DNA"/>
</dbReference>
<protein>
    <submittedName>
        <fullName evidence="1">Uncharacterized protein</fullName>
    </submittedName>
</protein>
<keyword evidence="2" id="KW-1185">Reference proteome</keyword>